<organism evidence="9 10">
    <name type="scientific">Metallosphaera tengchongensis</name>
    <dbReference type="NCBI Taxonomy" id="1532350"/>
    <lineage>
        <taxon>Archaea</taxon>
        <taxon>Thermoproteota</taxon>
        <taxon>Thermoprotei</taxon>
        <taxon>Sulfolobales</taxon>
        <taxon>Sulfolobaceae</taxon>
        <taxon>Metallosphaera</taxon>
    </lineage>
</organism>
<evidence type="ECO:0000256" key="6">
    <source>
        <dbReference type="PIRSR" id="PIRSR614732-1"/>
    </source>
</evidence>
<feature type="binding site" evidence="5 7">
    <location>
        <position position="182"/>
    </location>
    <ligand>
        <name>substrate</name>
    </ligand>
</feature>
<feature type="active site" description="For OMPdecase activity" evidence="6">
    <location>
        <position position="58"/>
    </location>
</feature>
<feature type="binding site" evidence="5">
    <location>
        <begin position="158"/>
        <end position="168"/>
    </location>
    <ligand>
        <name>substrate</name>
    </ligand>
</feature>
<evidence type="ECO:0000313" key="10">
    <source>
        <dbReference type="Proteomes" id="UP000509301"/>
    </source>
</evidence>
<keyword evidence="4 5" id="KW-0456">Lyase</keyword>
<evidence type="ECO:0000256" key="1">
    <source>
        <dbReference type="ARBA" id="ARBA00004861"/>
    </source>
</evidence>
<feature type="active site" description="For OMPdecase activity" evidence="6">
    <location>
        <position position="61"/>
    </location>
</feature>
<gene>
    <name evidence="5" type="primary">pyrF</name>
    <name evidence="9" type="ORF">GWK48_03350</name>
</gene>
<feature type="active site" description="For OMPdecase activity" evidence="6">
    <location>
        <position position="56"/>
    </location>
</feature>
<dbReference type="PANTHER" id="PTHR32119:SF2">
    <property type="entry name" value="OROTIDINE 5'-PHOSPHATE DECARBOXYLASE"/>
    <property type="match status" value="1"/>
</dbReference>
<dbReference type="AlphaFoldDB" id="A0A6N0NW16"/>
<protein>
    <recommendedName>
        <fullName evidence="5">Orotidine 5'-phosphate decarboxylase</fullName>
        <ecNumber evidence="5">4.1.1.23</ecNumber>
    </recommendedName>
    <alternativeName>
        <fullName evidence="5">OMP decarboxylase</fullName>
        <shortName evidence="5">OMPDCase</shortName>
        <shortName evidence="5">OMPdecase</shortName>
    </alternativeName>
</protein>
<dbReference type="Gene3D" id="3.20.20.70">
    <property type="entry name" value="Aldolase class I"/>
    <property type="match status" value="1"/>
</dbReference>
<dbReference type="EMBL" id="CP049074">
    <property type="protein sequence ID" value="QKQ99557.1"/>
    <property type="molecule type" value="Genomic_DNA"/>
</dbReference>
<dbReference type="GO" id="GO:0006207">
    <property type="term" value="P:'de novo' pyrimidine nucleobase biosynthetic process"/>
    <property type="evidence" value="ECO:0007669"/>
    <property type="project" value="InterPro"/>
</dbReference>
<dbReference type="InterPro" id="IPR013785">
    <property type="entry name" value="Aldolase_TIM"/>
</dbReference>
<keyword evidence="10" id="KW-1185">Reference proteome</keyword>
<dbReference type="Proteomes" id="UP000509301">
    <property type="component" value="Chromosome"/>
</dbReference>
<evidence type="ECO:0000259" key="8">
    <source>
        <dbReference type="SMART" id="SM00934"/>
    </source>
</evidence>
<dbReference type="InterPro" id="IPR001754">
    <property type="entry name" value="OMPdeCOase_dom"/>
</dbReference>
<dbReference type="SMART" id="SM00934">
    <property type="entry name" value="OMPdecase"/>
    <property type="match status" value="1"/>
</dbReference>
<dbReference type="GO" id="GO:0044205">
    <property type="term" value="P:'de novo' UMP biosynthetic process"/>
    <property type="evidence" value="ECO:0007669"/>
    <property type="project" value="UniProtKB-UniRule"/>
</dbReference>
<feature type="binding site" evidence="5 7">
    <location>
        <position position="109"/>
    </location>
    <ligand>
        <name>substrate</name>
    </ligand>
</feature>
<comment type="similarity">
    <text evidence="5">Belongs to the OMP decarboxylase family. Type 1 subfamily.</text>
</comment>
<reference evidence="9 10" key="1">
    <citation type="submission" date="2020-02" db="EMBL/GenBank/DDBJ databases">
        <title>Comparative genome analysis reveals the metabolism and evolution of the thermophilic archaeal genus Metallosphaera.</title>
        <authorList>
            <person name="Jiang C."/>
        </authorList>
    </citation>
    <scope>NUCLEOTIDE SEQUENCE [LARGE SCALE GENOMIC DNA]</scope>
    <source>
        <strain evidence="9 10">Ric-A</strain>
    </source>
</reference>
<dbReference type="Pfam" id="PF00215">
    <property type="entry name" value="OMPdecase"/>
    <property type="match status" value="1"/>
</dbReference>
<dbReference type="OrthoDB" id="94124at2157"/>
<accession>A0A6N0NW16</accession>
<dbReference type="InterPro" id="IPR014732">
    <property type="entry name" value="OMPdecase"/>
</dbReference>
<feature type="active site" description="Proton donor" evidence="5">
    <location>
        <position position="58"/>
    </location>
</feature>
<evidence type="ECO:0000256" key="2">
    <source>
        <dbReference type="ARBA" id="ARBA00022793"/>
    </source>
</evidence>
<comment type="catalytic activity">
    <reaction evidence="5">
        <text>orotidine 5'-phosphate + H(+) = UMP + CO2</text>
        <dbReference type="Rhea" id="RHEA:11596"/>
        <dbReference type="ChEBI" id="CHEBI:15378"/>
        <dbReference type="ChEBI" id="CHEBI:16526"/>
        <dbReference type="ChEBI" id="CHEBI:57538"/>
        <dbReference type="ChEBI" id="CHEBI:57865"/>
        <dbReference type="EC" id="4.1.1.23"/>
    </reaction>
</comment>
<proteinExistence type="inferred from homology"/>
<dbReference type="HAMAP" id="MF_01200_A">
    <property type="entry name" value="OMPdecase_type1_A"/>
    <property type="match status" value="1"/>
</dbReference>
<feature type="binding site" evidence="5">
    <location>
        <begin position="56"/>
        <end position="65"/>
    </location>
    <ligand>
        <name>substrate</name>
    </ligand>
</feature>
<dbReference type="GO" id="GO:0005829">
    <property type="term" value="C:cytosol"/>
    <property type="evidence" value="ECO:0007669"/>
    <property type="project" value="TreeGrafter"/>
</dbReference>
<evidence type="ECO:0000256" key="4">
    <source>
        <dbReference type="ARBA" id="ARBA00023239"/>
    </source>
</evidence>
<sequence>MRRIILSIDEPISKEKLVEMEDGLAAVKVGWPLILSIGVDGVNKLLTGLGLKKIFDLKLADIDNTMNLIVEKLKPMADAFIAHSFIGVRGSLGSLNLQGRELYLVLSMSHPGWNESFYPYLREVAMEVNPEGLVAPATRPSVIRKVREDFPTKVVISPGVGAQGAEPGDAICSGADYEIMGRAIYLSERPVEKLREITKKMEDRLYECKRAKDRPR</sequence>
<dbReference type="InterPro" id="IPR047595">
    <property type="entry name" value="OMPdecase_arc"/>
</dbReference>
<name>A0A6N0NW16_9CREN</name>
<evidence type="ECO:0000256" key="7">
    <source>
        <dbReference type="PIRSR" id="PIRSR614732-2"/>
    </source>
</evidence>
<feature type="domain" description="Orotidine 5'-phosphate decarboxylase" evidence="8">
    <location>
        <begin position="3"/>
        <end position="197"/>
    </location>
</feature>
<feature type="binding site" evidence="5">
    <location>
        <position position="9"/>
    </location>
    <ligand>
        <name>substrate</name>
    </ligand>
</feature>
<feature type="binding site" evidence="5 7">
    <location>
        <position position="181"/>
    </location>
    <ligand>
        <name>substrate</name>
    </ligand>
</feature>
<dbReference type="CDD" id="cd04725">
    <property type="entry name" value="OMP_decarboxylase_like"/>
    <property type="match status" value="1"/>
</dbReference>
<dbReference type="GO" id="GO:0004590">
    <property type="term" value="F:orotidine-5'-phosphate decarboxylase activity"/>
    <property type="evidence" value="ECO:0007669"/>
    <property type="project" value="UniProtKB-UniRule"/>
</dbReference>
<evidence type="ECO:0000313" key="9">
    <source>
        <dbReference type="EMBL" id="QKQ99557.1"/>
    </source>
</evidence>
<dbReference type="PANTHER" id="PTHR32119">
    <property type="entry name" value="OROTIDINE 5'-PHOSPHATE DECARBOXYLASE"/>
    <property type="match status" value="1"/>
</dbReference>
<dbReference type="KEGG" id="mten:GWK48_03350"/>
<dbReference type="GeneID" id="55640953"/>
<feature type="binding site" evidence="5 7">
    <location>
        <position position="28"/>
    </location>
    <ligand>
        <name>substrate</name>
    </ligand>
</feature>
<evidence type="ECO:0000256" key="3">
    <source>
        <dbReference type="ARBA" id="ARBA00022975"/>
    </source>
</evidence>
<dbReference type="EC" id="4.1.1.23" evidence="5"/>
<dbReference type="RefSeq" id="WP_174629604.1">
    <property type="nucleotide sequence ID" value="NZ_CP049074.1"/>
</dbReference>
<dbReference type="UniPathway" id="UPA00070">
    <property type="reaction ID" value="UER00120"/>
</dbReference>
<dbReference type="SUPFAM" id="SSF51366">
    <property type="entry name" value="Ribulose-phoshate binding barrel"/>
    <property type="match status" value="1"/>
</dbReference>
<evidence type="ECO:0000256" key="5">
    <source>
        <dbReference type="HAMAP-Rule" id="MF_01200"/>
    </source>
</evidence>
<comment type="pathway">
    <text evidence="1 5">Pyrimidine metabolism; UMP biosynthesis via de novo pathway; UMP from orotate: step 2/2.</text>
</comment>
<keyword evidence="3 5" id="KW-0665">Pyrimidine biosynthesis</keyword>
<comment type="subunit">
    <text evidence="5">Homodimer.</text>
</comment>
<comment type="function">
    <text evidence="5">Catalyzes the decarboxylation of orotidine 5'-monophosphate (OMP) to uridine 5'-monophosphate (UMP).</text>
</comment>
<dbReference type="InterPro" id="IPR011060">
    <property type="entry name" value="RibuloseP-bd_barrel"/>
</dbReference>
<keyword evidence="2 5" id="KW-0210">Decarboxylase</keyword>